<name>U9SMT0_RHIID</name>
<dbReference type="EMBL" id="KI300496">
    <property type="protein sequence ID" value="ERZ96401.1"/>
    <property type="molecule type" value="Genomic_DNA"/>
</dbReference>
<proteinExistence type="predicted"/>
<reference evidence="1" key="1">
    <citation type="submission" date="2013-07" db="EMBL/GenBank/DDBJ databases">
        <title>The genome of an arbuscular mycorrhizal fungus provides insights into the evolution of the oldest plant symbiosis.</title>
        <authorList>
            <consortium name="DOE Joint Genome Institute"/>
            <person name="Tisserant E."/>
            <person name="Malbreil M."/>
            <person name="Kuo A."/>
            <person name="Kohler A."/>
            <person name="Symeonidi A."/>
            <person name="Balestrini R."/>
            <person name="Charron P."/>
            <person name="Duensing N."/>
            <person name="Frei-dit-Frey N."/>
            <person name="Gianinazzi-Pearson V."/>
            <person name="Gilbert B."/>
            <person name="Handa Y."/>
            <person name="Hijri M."/>
            <person name="Kaul R."/>
            <person name="Kawaguchi M."/>
            <person name="Krajinski F."/>
            <person name="Lammers P."/>
            <person name="Lapierre D."/>
            <person name="Masclaux F.G."/>
            <person name="Murat C."/>
            <person name="Morin E."/>
            <person name="Ndikumana S."/>
            <person name="Pagni M."/>
            <person name="Petitpierre D."/>
            <person name="Requena N."/>
            <person name="Rosikiewicz P."/>
            <person name="Riley R."/>
            <person name="Saito K."/>
            <person name="San Clemente H."/>
            <person name="Shapiro H."/>
            <person name="van Tuinen D."/>
            <person name="Becard G."/>
            <person name="Bonfante P."/>
            <person name="Paszkowski U."/>
            <person name="Shachar-Hill Y."/>
            <person name="Young J.P."/>
            <person name="Sanders I.R."/>
            <person name="Henrissat B."/>
            <person name="Rensing S.A."/>
            <person name="Grigoriev I.V."/>
            <person name="Corradi N."/>
            <person name="Roux C."/>
            <person name="Martin F."/>
        </authorList>
    </citation>
    <scope>NUCLEOTIDE SEQUENCE</scope>
    <source>
        <strain evidence="1">DAOM 197198</strain>
    </source>
</reference>
<dbReference type="HOGENOM" id="CLU_2813728_0_0_1"/>
<evidence type="ECO:0000313" key="1">
    <source>
        <dbReference type="EMBL" id="ERZ96401.1"/>
    </source>
</evidence>
<gene>
    <name evidence="1" type="ORF">GLOINDRAFT_12670</name>
</gene>
<organism evidence="1">
    <name type="scientific">Rhizophagus irregularis (strain DAOM 181602 / DAOM 197198 / MUCL 43194)</name>
    <name type="common">Arbuscular mycorrhizal fungus</name>
    <name type="synonym">Glomus intraradices</name>
    <dbReference type="NCBI Taxonomy" id="747089"/>
    <lineage>
        <taxon>Eukaryota</taxon>
        <taxon>Fungi</taxon>
        <taxon>Fungi incertae sedis</taxon>
        <taxon>Mucoromycota</taxon>
        <taxon>Glomeromycotina</taxon>
        <taxon>Glomeromycetes</taxon>
        <taxon>Glomerales</taxon>
        <taxon>Glomeraceae</taxon>
        <taxon>Rhizophagus</taxon>
    </lineage>
</organism>
<accession>U9SMT0</accession>
<sequence length="67" mass="7782">MSKLNKSILFLIFKELQDDPKSLFSCLIVINFGVKLLLGKSLSALELIILIINFLQQEFYRSFMKKV</sequence>
<dbReference type="AlphaFoldDB" id="U9SMT0"/>
<protein>
    <submittedName>
        <fullName evidence="1">Uncharacterized protein</fullName>
    </submittedName>
</protein>